<feature type="transmembrane region" description="Helical" evidence="1">
    <location>
        <begin position="52"/>
        <end position="71"/>
    </location>
</feature>
<protein>
    <submittedName>
        <fullName evidence="2">Uncharacterized protein</fullName>
    </submittedName>
</protein>
<reference evidence="2 3" key="1">
    <citation type="submission" date="2024-08" db="EMBL/GenBank/DDBJ databases">
        <title>Tateyamaria sp. nov., isolated from marine algae.</title>
        <authorList>
            <person name="Choi B.J."/>
            <person name="Kim J.M."/>
            <person name="Lee J.K."/>
            <person name="Choi D.G."/>
            <person name="Bayburt H."/>
            <person name="Baek J.H."/>
            <person name="Han D.M."/>
            <person name="Jeon C.O."/>
        </authorList>
    </citation>
    <scope>NUCLEOTIDE SEQUENCE [LARGE SCALE GENOMIC DNA]</scope>
    <source>
        <strain evidence="2 3">KMU-156</strain>
    </source>
</reference>
<accession>A0ABW8UTM6</accession>
<dbReference type="RefSeq" id="WP_407592314.1">
    <property type="nucleotide sequence ID" value="NZ_JBHDIY010000002.1"/>
</dbReference>
<comment type="caution">
    <text evidence="2">The sequence shown here is derived from an EMBL/GenBank/DDBJ whole genome shotgun (WGS) entry which is preliminary data.</text>
</comment>
<gene>
    <name evidence="2" type="ORF">ACERZ8_11445</name>
</gene>
<keyword evidence="1" id="KW-1133">Transmembrane helix</keyword>
<evidence type="ECO:0000256" key="1">
    <source>
        <dbReference type="SAM" id="Phobius"/>
    </source>
</evidence>
<keyword evidence="1" id="KW-0472">Membrane</keyword>
<evidence type="ECO:0000313" key="2">
    <source>
        <dbReference type="EMBL" id="MFL4470461.1"/>
    </source>
</evidence>
<sequence length="115" mass="12737">MQDSQADFNKRLSTLNRKHAAMSQGFSTALRADGLIVIKPNRALRRAFPIKGLLALVFGFFVFKAIMLSSLSEITYNERVAKLNQGGALEQAGAWLMQVEPVTHFLAGFLEPLID</sequence>
<name>A0ABW8UTM6_9RHOB</name>
<dbReference type="EMBL" id="JBHDIY010000002">
    <property type="protein sequence ID" value="MFL4470461.1"/>
    <property type="molecule type" value="Genomic_DNA"/>
</dbReference>
<keyword evidence="3" id="KW-1185">Reference proteome</keyword>
<keyword evidence="1" id="KW-0812">Transmembrane</keyword>
<organism evidence="2 3">
    <name type="scientific">Tateyamaria armeniaca</name>
    <dbReference type="NCBI Taxonomy" id="2518930"/>
    <lineage>
        <taxon>Bacteria</taxon>
        <taxon>Pseudomonadati</taxon>
        <taxon>Pseudomonadota</taxon>
        <taxon>Alphaproteobacteria</taxon>
        <taxon>Rhodobacterales</taxon>
        <taxon>Roseobacteraceae</taxon>
        <taxon>Tateyamaria</taxon>
    </lineage>
</organism>
<proteinExistence type="predicted"/>
<evidence type="ECO:0000313" key="3">
    <source>
        <dbReference type="Proteomes" id="UP001627408"/>
    </source>
</evidence>
<dbReference type="Proteomes" id="UP001627408">
    <property type="component" value="Unassembled WGS sequence"/>
</dbReference>